<evidence type="ECO:0000256" key="7">
    <source>
        <dbReference type="ARBA" id="ARBA00023157"/>
    </source>
</evidence>
<dbReference type="PANTHER" id="PTHR31238">
    <property type="entry name" value="GERMIN-LIKE PROTEIN SUBFAMILY 3 MEMBER 3"/>
    <property type="match status" value="1"/>
</dbReference>
<feature type="disulfide bond" evidence="12">
    <location>
        <begin position="30"/>
        <end position="48"/>
    </location>
</feature>
<dbReference type="SUPFAM" id="SSF51182">
    <property type="entry name" value="RmlC-like cupins"/>
    <property type="match status" value="1"/>
</dbReference>
<evidence type="ECO:0000256" key="10">
    <source>
        <dbReference type="PIRSR" id="PIRSR601929-1"/>
    </source>
</evidence>
<name>A0AAE1IP65_9FABA</name>
<dbReference type="CDD" id="cd02241">
    <property type="entry name" value="cupin_OxOx"/>
    <property type="match status" value="1"/>
</dbReference>
<evidence type="ECO:0000256" key="11">
    <source>
        <dbReference type="PIRSR" id="PIRSR601929-2"/>
    </source>
</evidence>
<evidence type="ECO:0000256" key="8">
    <source>
        <dbReference type="ARBA" id="ARBA00023180"/>
    </source>
</evidence>
<dbReference type="Gene3D" id="2.60.120.10">
    <property type="entry name" value="Jelly Rolls"/>
    <property type="match status" value="1"/>
</dbReference>
<evidence type="ECO:0000256" key="12">
    <source>
        <dbReference type="PIRSR" id="PIRSR601929-3"/>
    </source>
</evidence>
<evidence type="ECO:0000256" key="5">
    <source>
        <dbReference type="ARBA" id="ARBA00022525"/>
    </source>
</evidence>
<feature type="signal peptide" evidence="13">
    <location>
        <begin position="1"/>
        <end position="20"/>
    </location>
</feature>
<organism evidence="15 16">
    <name type="scientific">Acacia crassicarpa</name>
    <name type="common">northern wattle</name>
    <dbReference type="NCBI Taxonomy" id="499986"/>
    <lineage>
        <taxon>Eukaryota</taxon>
        <taxon>Viridiplantae</taxon>
        <taxon>Streptophyta</taxon>
        <taxon>Embryophyta</taxon>
        <taxon>Tracheophyta</taxon>
        <taxon>Spermatophyta</taxon>
        <taxon>Magnoliopsida</taxon>
        <taxon>eudicotyledons</taxon>
        <taxon>Gunneridae</taxon>
        <taxon>Pentapetalae</taxon>
        <taxon>rosids</taxon>
        <taxon>fabids</taxon>
        <taxon>Fabales</taxon>
        <taxon>Fabaceae</taxon>
        <taxon>Caesalpinioideae</taxon>
        <taxon>mimosoid clade</taxon>
        <taxon>Acacieae</taxon>
        <taxon>Acacia</taxon>
    </lineage>
</organism>
<gene>
    <name evidence="15" type="ORF">QN277_009490</name>
</gene>
<dbReference type="SMART" id="SM00835">
    <property type="entry name" value="Cupin_1"/>
    <property type="match status" value="1"/>
</dbReference>
<evidence type="ECO:0000313" key="16">
    <source>
        <dbReference type="Proteomes" id="UP001293593"/>
    </source>
</evidence>
<dbReference type="FunFam" id="2.60.120.10:FF:000005">
    <property type="entry name" value="Germin-like protein subfamily 1 member 8"/>
    <property type="match status" value="1"/>
</dbReference>
<evidence type="ECO:0000256" key="2">
    <source>
        <dbReference type="ARBA" id="ARBA00004271"/>
    </source>
</evidence>
<keyword evidence="7 12" id="KW-1015">Disulfide bond</keyword>
<feature type="binding site" evidence="10">
    <location>
        <position position="107"/>
    </location>
    <ligand>
        <name>oxalate</name>
        <dbReference type="ChEBI" id="CHEBI:30623"/>
    </ligand>
</feature>
<feature type="binding site" evidence="11">
    <location>
        <position position="112"/>
    </location>
    <ligand>
        <name>Mn(2+)</name>
        <dbReference type="ChEBI" id="CHEBI:29035"/>
    </ligand>
</feature>
<dbReference type="PRINTS" id="PR00325">
    <property type="entry name" value="GERMIN"/>
</dbReference>
<keyword evidence="8" id="KW-0325">Glycoprotein</keyword>
<feature type="chain" id="PRO_5041778550" description="Germin-like protein" evidence="13">
    <location>
        <begin position="21"/>
        <end position="221"/>
    </location>
</feature>
<dbReference type="GO" id="GO:0048046">
    <property type="term" value="C:apoplast"/>
    <property type="evidence" value="ECO:0007669"/>
    <property type="project" value="UniProtKB-SubCell"/>
</dbReference>
<keyword evidence="6 10" id="KW-0479">Metal-binding</keyword>
<feature type="binding site" evidence="11">
    <location>
        <position position="110"/>
    </location>
    <ligand>
        <name>Mn(2+)</name>
        <dbReference type="ChEBI" id="CHEBI:29035"/>
    </ligand>
</feature>
<dbReference type="InterPro" id="IPR014710">
    <property type="entry name" value="RmlC-like_jellyroll"/>
</dbReference>
<dbReference type="InterPro" id="IPR001929">
    <property type="entry name" value="Germin"/>
</dbReference>
<evidence type="ECO:0000313" key="15">
    <source>
        <dbReference type="EMBL" id="KAK4254058.1"/>
    </source>
</evidence>
<feature type="binding site" evidence="11">
    <location>
        <position position="159"/>
    </location>
    <ligand>
        <name>Mn(2+)</name>
        <dbReference type="ChEBI" id="CHEBI:29035"/>
    </ligand>
</feature>
<dbReference type="Proteomes" id="UP001293593">
    <property type="component" value="Unassembled WGS sequence"/>
</dbReference>
<keyword evidence="9 10" id="KW-0464">Manganese</keyword>
<dbReference type="EMBL" id="JAWXYG010000014">
    <property type="protein sequence ID" value="KAK4254058.1"/>
    <property type="molecule type" value="Genomic_DNA"/>
</dbReference>
<evidence type="ECO:0000256" key="6">
    <source>
        <dbReference type="ARBA" id="ARBA00022723"/>
    </source>
</evidence>
<feature type="domain" description="Cupin type-1" evidence="14">
    <location>
        <begin position="62"/>
        <end position="213"/>
    </location>
</feature>
<feature type="binding site" evidence="10">
    <location>
        <position position="112"/>
    </location>
    <ligand>
        <name>oxalate</name>
        <dbReference type="ChEBI" id="CHEBI:30623"/>
    </ligand>
</feature>
<comment type="subcellular location">
    <subcellularLocation>
        <location evidence="2 13">Secreted</location>
        <location evidence="2 13">Extracellular space</location>
        <location evidence="2 13">Apoplast</location>
    </subcellularLocation>
</comment>
<sequence>MKAAYLVVSLLAFASVHVLASDPSPLQDFCVALNESATRGVFVNGKFCKDPMTVTSEDFFFPGFDKPGDTSESPGFFEKSADVNNFPGLNTLGVSLVRYDYAPKSLNPLHTHPRASEVILVVEGTLLVGFVASDQNGNKFFPHVLNKGDLFIFPMGLIHFQLNIGDGNALAFSSFSSQNPGENLIAHAVFGSNPPISPEVLAKTFQVDQKIIDLLEKQFQH</sequence>
<keyword evidence="5 13" id="KW-0964">Secreted</keyword>
<dbReference type="InterPro" id="IPR011051">
    <property type="entry name" value="RmlC_Cupin_sf"/>
</dbReference>
<comment type="function">
    <text evidence="1">May play a role in plant defense. Probably has no oxalate oxidase activity even if the active site is conserved.</text>
</comment>
<evidence type="ECO:0000256" key="13">
    <source>
        <dbReference type="RuleBase" id="RU366015"/>
    </source>
</evidence>
<dbReference type="InterPro" id="IPR006045">
    <property type="entry name" value="Cupin_1"/>
</dbReference>
<protein>
    <recommendedName>
        <fullName evidence="13">Germin-like protein</fullName>
    </recommendedName>
</protein>
<evidence type="ECO:0000256" key="1">
    <source>
        <dbReference type="ARBA" id="ARBA00003629"/>
    </source>
</evidence>
<dbReference type="GO" id="GO:0030145">
    <property type="term" value="F:manganese ion binding"/>
    <property type="evidence" value="ECO:0007669"/>
    <property type="project" value="UniProtKB-UniRule"/>
</dbReference>
<accession>A0AAE1IP65</accession>
<proteinExistence type="inferred from homology"/>
<evidence type="ECO:0000256" key="9">
    <source>
        <dbReference type="ARBA" id="ARBA00023211"/>
    </source>
</evidence>
<feature type="binding site" evidence="11">
    <location>
        <position position="117"/>
    </location>
    <ligand>
        <name>Mn(2+)</name>
        <dbReference type="ChEBI" id="CHEBI:29035"/>
    </ligand>
</feature>
<dbReference type="Pfam" id="PF00190">
    <property type="entry name" value="Cupin_1"/>
    <property type="match status" value="1"/>
</dbReference>
<dbReference type="AlphaFoldDB" id="A0AAE1IP65"/>
<keyword evidence="4 13" id="KW-0052">Apoplast</keyword>
<feature type="binding site" evidence="10">
    <location>
        <position position="117"/>
    </location>
    <ligand>
        <name>oxalate</name>
        <dbReference type="ChEBI" id="CHEBI:30623"/>
    </ligand>
</feature>
<comment type="caution">
    <text evidence="15">The sequence shown here is derived from an EMBL/GenBank/DDBJ whole genome shotgun (WGS) entry which is preliminary data.</text>
</comment>
<evidence type="ECO:0000256" key="3">
    <source>
        <dbReference type="ARBA" id="ARBA00007456"/>
    </source>
</evidence>
<keyword evidence="13" id="KW-0732">Signal</keyword>
<comment type="similarity">
    <text evidence="3 13">Belongs to the germin family.</text>
</comment>
<keyword evidence="16" id="KW-1185">Reference proteome</keyword>
<evidence type="ECO:0000259" key="14">
    <source>
        <dbReference type="SMART" id="SM00835"/>
    </source>
</evidence>
<reference evidence="15" key="1">
    <citation type="submission" date="2023-10" db="EMBL/GenBank/DDBJ databases">
        <title>Chromosome-level genome of the transformable northern wattle, Acacia crassicarpa.</title>
        <authorList>
            <person name="Massaro I."/>
            <person name="Sinha N.R."/>
            <person name="Poethig S."/>
            <person name="Leichty A.R."/>
        </authorList>
    </citation>
    <scope>NUCLEOTIDE SEQUENCE</scope>
    <source>
        <strain evidence="15">Acra3RX</strain>
        <tissue evidence="15">Leaf</tissue>
    </source>
</reference>
<evidence type="ECO:0000256" key="4">
    <source>
        <dbReference type="ARBA" id="ARBA00022523"/>
    </source>
</evidence>